<feature type="chain" id="PRO_5003070944" evidence="5">
    <location>
        <begin position="22"/>
        <end position="342"/>
    </location>
</feature>
<keyword evidence="1 5" id="KW-0732">Signal</keyword>
<proteinExistence type="predicted"/>
<evidence type="ECO:0000313" key="8">
    <source>
        <dbReference type="Proteomes" id="UP000000925"/>
    </source>
</evidence>
<dbReference type="eggNOG" id="COG4105">
    <property type="taxonomic scope" value="Bacteria"/>
</dbReference>
<evidence type="ECO:0000259" key="6">
    <source>
        <dbReference type="Pfam" id="PF13525"/>
    </source>
</evidence>
<dbReference type="Pfam" id="PF13525">
    <property type="entry name" value="YfiO"/>
    <property type="match status" value="1"/>
</dbReference>
<sequence length="342" mass="38167">MRLTTLLLVTVSCLCTANASAASLNPFTWFGSSVSEEDLQPIRVASPEEEVAADRILNKGLSKFSAGSYGGADKQFKKVVKNYPTTESAAEALYMRGRVYMEKKRYVKAYKFLQSTVDTYPNYKDFNRVIGAQFECATALMEGARGRIFGIIPGFKQYGESIKQFEGVISNAPYSDYSPLALMDIALVAEKRNDDEVAIDALDRLINFYPQSMLAPDAYYTLAKTYGGLVQNAEYDQGSTRQAISYYEDYLVLFPESQSVGEVEANLKKMENLLASSRLLLGDFYYFHRSNNTAALVFYNETITIAPDSEAAAEAQNRINDIEAGVRPFTGTNFFKKILFID</sequence>
<dbReference type="Gene3D" id="1.25.40.10">
    <property type="entry name" value="Tetratricopeptide repeat domain"/>
    <property type="match status" value="2"/>
</dbReference>
<feature type="signal peptide" evidence="5">
    <location>
        <begin position="1"/>
        <end position="21"/>
    </location>
</feature>
<organism evidence="7 8">
    <name type="scientific">Coraliomargarita akajimensis (strain DSM 45221 / IAM 15411 / JCM 23193 / KCTC 12865 / 04OKA010-24)</name>
    <dbReference type="NCBI Taxonomy" id="583355"/>
    <lineage>
        <taxon>Bacteria</taxon>
        <taxon>Pseudomonadati</taxon>
        <taxon>Verrucomicrobiota</taxon>
        <taxon>Opitutia</taxon>
        <taxon>Puniceicoccales</taxon>
        <taxon>Coraliomargaritaceae</taxon>
        <taxon>Coraliomargarita</taxon>
    </lineage>
</organism>
<dbReference type="InterPro" id="IPR011990">
    <property type="entry name" value="TPR-like_helical_dom_sf"/>
</dbReference>
<keyword evidence="4" id="KW-0802">TPR repeat</keyword>
<evidence type="ECO:0000256" key="4">
    <source>
        <dbReference type="PROSITE-ProRule" id="PRU00339"/>
    </source>
</evidence>
<dbReference type="KEGG" id="caa:Caka_2948"/>
<accession>D5ERB7</accession>
<dbReference type="NCBIfam" id="TIGR03302">
    <property type="entry name" value="OM_YfiO"/>
    <property type="match status" value="1"/>
</dbReference>
<evidence type="ECO:0000313" key="7">
    <source>
        <dbReference type="EMBL" id="ADE55961.1"/>
    </source>
</evidence>
<dbReference type="AlphaFoldDB" id="D5ERB7"/>
<protein>
    <submittedName>
        <fullName evidence="7">Tetratricopeptide TPR_2 repeat protein</fullName>
    </submittedName>
</protein>
<dbReference type="SMART" id="SM00028">
    <property type="entry name" value="TPR"/>
    <property type="match status" value="4"/>
</dbReference>
<feature type="domain" description="Outer membrane lipoprotein BamD-like" evidence="6">
    <location>
        <begin position="156"/>
        <end position="315"/>
    </location>
</feature>
<dbReference type="HOGENOM" id="CLU_803723_0_0_0"/>
<evidence type="ECO:0000256" key="3">
    <source>
        <dbReference type="ARBA" id="ARBA00023237"/>
    </source>
</evidence>
<keyword evidence="2" id="KW-0472">Membrane</keyword>
<keyword evidence="3" id="KW-0998">Cell outer membrane</keyword>
<evidence type="ECO:0000256" key="1">
    <source>
        <dbReference type="ARBA" id="ARBA00022729"/>
    </source>
</evidence>
<dbReference type="InterPro" id="IPR017689">
    <property type="entry name" value="BamD"/>
</dbReference>
<dbReference type="Pfam" id="PF13432">
    <property type="entry name" value="TPR_16"/>
    <property type="match status" value="1"/>
</dbReference>
<evidence type="ECO:0000256" key="2">
    <source>
        <dbReference type="ARBA" id="ARBA00023136"/>
    </source>
</evidence>
<dbReference type="SUPFAM" id="SSF48452">
    <property type="entry name" value="TPR-like"/>
    <property type="match status" value="1"/>
</dbReference>
<gene>
    <name evidence="7" type="ordered locus">Caka_2948</name>
</gene>
<evidence type="ECO:0000256" key="5">
    <source>
        <dbReference type="SAM" id="SignalP"/>
    </source>
</evidence>
<dbReference type="PROSITE" id="PS50005">
    <property type="entry name" value="TPR"/>
    <property type="match status" value="1"/>
</dbReference>
<keyword evidence="8" id="KW-1185">Reference proteome</keyword>
<dbReference type="EMBL" id="CP001998">
    <property type="protein sequence ID" value="ADE55961.1"/>
    <property type="molecule type" value="Genomic_DNA"/>
</dbReference>
<dbReference type="eggNOG" id="COG1729">
    <property type="taxonomic scope" value="Bacteria"/>
</dbReference>
<dbReference type="STRING" id="583355.Caka_2948"/>
<dbReference type="InterPro" id="IPR019734">
    <property type="entry name" value="TPR_rpt"/>
</dbReference>
<reference evidence="7 8" key="1">
    <citation type="journal article" date="2010" name="Stand. Genomic Sci.">
        <title>Complete genome sequence of Coraliomargarita akajimensis type strain (04OKA010-24).</title>
        <authorList>
            <person name="Mavromatis K."/>
            <person name="Abt B."/>
            <person name="Brambilla E."/>
            <person name="Lapidus A."/>
            <person name="Copeland A."/>
            <person name="Deshpande S."/>
            <person name="Nolan M."/>
            <person name="Lucas S."/>
            <person name="Tice H."/>
            <person name="Cheng J.F."/>
            <person name="Han C."/>
            <person name="Detter J.C."/>
            <person name="Woyke T."/>
            <person name="Goodwin L."/>
            <person name="Pitluck S."/>
            <person name="Held B."/>
            <person name="Brettin T."/>
            <person name="Tapia R."/>
            <person name="Ivanova N."/>
            <person name="Mikhailova N."/>
            <person name="Pati A."/>
            <person name="Liolios K."/>
            <person name="Chen A."/>
            <person name="Palaniappan K."/>
            <person name="Land M."/>
            <person name="Hauser L."/>
            <person name="Chang Y.J."/>
            <person name="Jeffries C.D."/>
            <person name="Rohde M."/>
            <person name="Goker M."/>
            <person name="Bristow J."/>
            <person name="Eisen J.A."/>
            <person name="Markowitz V."/>
            <person name="Hugenholtz P."/>
            <person name="Klenk H.P."/>
            <person name="Kyrpides N.C."/>
        </authorList>
    </citation>
    <scope>NUCLEOTIDE SEQUENCE [LARGE SCALE GENOMIC DNA]</scope>
    <source>
        <strain evidence="8">DSM 45221 / IAM 15411 / JCM 23193 / KCTC 12865</strain>
    </source>
</reference>
<name>D5ERB7_CORAD</name>
<feature type="repeat" description="TPR" evidence="4">
    <location>
        <begin position="90"/>
        <end position="123"/>
    </location>
</feature>
<dbReference type="InterPro" id="IPR039565">
    <property type="entry name" value="BamD-like"/>
</dbReference>
<dbReference type="Proteomes" id="UP000000925">
    <property type="component" value="Chromosome"/>
</dbReference>